<sequence>MTTAMITTTAMTTITTAMTTTTTPMTTVTTAMTTTTTAMTTITTAMKTITTAVITNTKWRQQMSDTRMGENRTDEKMEQALATGVFKTTSWKRIESWAQGKEKERGRGAQDSQHKIRLDFEKRRQPSRPKLTQPLLSYHLTITLIY</sequence>
<dbReference type="AlphaFoldDB" id="A0A1S0TIF5"/>
<accession>A0A1S0TIF5</accession>
<reference evidence="1" key="1">
    <citation type="submission" date="2012-04" db="EMBL/GenBank/DDBJ databases">
        <title>The Genome Sequence of Loa loa.</title>
        <authorList>
            <consortium name="The Broad Institute Genome Sequencing Platform"/>
            <consortium name="Broad Institute Genome Sequencing Center for Infectious Disease"/>
            <person name="Nutman T.B."/>
            <person name="Fink D.L."/>
            <person name="Russ C."/>
            <person name="Young S."/>
            <person name="Zeng Q."/>
            <person name="Gargeya S."/>
            <person name="Alvarado L."/>
            <person name="Berlin A."/>
            <person name="Chapman S.B."/>
            <person name="Chen Z."/>
            <person name="Freedman E."/>
            <person name="Gellesch M."/>
            <person name="Goldberg J."/>
            <person name="Griggs A."/>
            <person name="Gujja S."/>
            <person name="Heilman E.R."/>
            <person name="Heiman D."/>
            <person name="Howarth C."/>
            <person name="Mehta T."/>
            <person name="Neiman D."/>
            <person name="Pearson M."/>
            <person name="Roberts A."/>
            <person name="Saif S."/>
            <person name="Shea T."/>
            <person name="Shenoy N."/>
            <person name="Sisk P."/>
            <person name="Stolte C."/>
            <person name="Sykes S."/>
            <person name="White J."/>
            <person name="Yandava C."/>
            <person name="Haas B."/>
            <person name="Henn M.R."/>
            <person name="Nusbaum C."/>
            <person name="Birren B."/>
        </authorList>
    </citation>
    <scope>NUCLEOTIDE SEQUENCE [LARGE SCALE GENOMIC DNA]</scope>
</reference>
<protein>
    <submittedName>
        <fullName evidence="1">Uncharacterized protein</fullName>
    </submittedName>
</protein>
<dbReference type="GeneID" id="9951569"/>
<dbReference type="KEGG" id="loa:LOAG_14091"/>
<gene>
    <name evidence="1" type="ORF">LOAG_14091</name>
</gene>
<organism evidence="1">
    <name type="scientific">Loa loa</name>
    <name type="common">Eye worm</name>
    <name type="synonym">Filaria loa</name>
    <dbReference type="NCBI Taxonomy" id="7209"/>
    <lineage>
        <taxon>Eukaryota</taxon>
        <taxon>Metazoa</taxon>
        <taxon>Ecdysozoa</taxon>
        <taxon>Nematoda</taxon>
        <taxon>Chromadorea</taxon>
        <taxon>Rhabditida</taxon>
        <taxon>Spirurina</taxon>
        <taxon>Spiruromorpha</taxon>
        <taxon>Filarioidea</taxon>
        <taxon>Onchocercidae</taxon>
        <taxon>Loa</taxon>
    </lineage>
</organism>
<dbReference type="RefSeq" id="XP_003149641.1">
    <property type="nucleotide sequence ID" value="XM_003149593.1"/>
</dbReference>
<dbReference type="EMBL" id="JH712704">
    <property type="protein sequence ID" value="EFO14428.1"/>
    <property type="molecule type" value="Genomic_DNA"/>
</dbReference>
<dbReference type="InParanoid" id="A0A1S0TIF5"/>
<name>A0A1S0TIF5_LOALO</name>
<proteinExistence type="predicted"/>
<evidence type="ECO:0000313" key="1">
    <source>
        <dbReference type="EMBL" id="EFO14428.1"/>
    </source>
</evidence>
<dbReference type="CTD" id="9951569"/>